<dbReference type="PATRIC" id="fig|217031.4.peg.6171"/>
<comment type="caution">
    <text evidence="1">The sequence shown here is derived from an EMBL/GenBank/DDBJ whole genome shotgun (WGS) entry which is preliminary data.</text>
</comment>
<dbReference type="Proteomes" id="UP000053881">
    <property type="component" value="Unassembled WGS sequence"/>
</dbReference>
<reference evidence="1 2" key="1">
    <citation type="submission" date="2015-06" db="EMBL/GenBank/DDBJ databases">
        <title>Genome sequencing project of Bacillus galactosidilyticus PL133.</title>
        <authorList>
            <person name="Gaiero J."/>
            <person name="Nicol R."/>
            <person name="Habash M."/>
        </authorList>
    </citation>
    <scope>NUCLEOTIDE SEQUENCE [LARGE SCALE GENOMIC DNA]</scope>
    <source>
        <strain evidence="1 2">PL133</strain>
    </source>
</reference>
<sequence>MDSTETIYSQLEAAGERLFDFVQNTFNKMKDLDFQFNQTVEIPHTFQQAGEQVDRLDIDVANGPVRIKTWDGINRK</sequence>
<protein>
    <submittedName>
        <fullName evidence="1">Uncharacterized protein</fullName>
    </submittedName>
</protein>
<dbReference type="AlphaFoldDB" id="A0A0Q9Y5L6"/>
<name>A0A0Q9Y5L6_9BACI</name>
<dbReference type="EMBL" id="LGPB01000126">
    <property type="protein sequence ID" value="KRG11425.1"/>
    <property type="molecule type" value="Genomic_DNA"/>
</dbReference>
<accession>A0A0Q9Y5L6</accession>
<evidence type="ECO:0000313" key="2">
    <source>
        <dbReference type="Proteomes" id="UP000053881"/>
    </source>
</evidence>
<gene>
    <name evidence="1" type="ORF">ACA29_18225</name>
</gene>
<evidence type="ECO:0000313" key="1">
    <source>
        <dbReference type="EMBL" id="KRG11425.1"/>
    </source>
</evidence>
<proteinExistence type="predicted"/>
<organism evidence="1 2">
    <name type="scientific">Lederbergia galactosidilytica</name>
    <dbReference type="NCBI Taxonomy" id="217031"/>
    <lineage>
        <taxon>Bacteria</taxon>
        <taxon>Bacillati</taxon>
        <taxon>Bacillota</taxon>
        <taxon>Bacilli</taxon>
        <taxon>Bacillales</taxon>
        <taxon>Bacillaceae</taxon>
        <taxon>Lederbergia</taxon>
    </lineage>
</organism>